<accession>A0ABV7L4P7</accession>
<proteinExistence type="predicted"/>
<feature type="region of interest" description="Disordered" evidence="1">
    <location>
        <begin position="1"/>
        <end position="65"/>
    </location>
</feature>
<sequence length="141" mass="15111">RGKFIQGNWDACGPTPGVRRPPPPAASAGIPVTDMPWRQNDGRQSGGQPSGGWRPPEQNAGVSQRDLAACRDSLNNYVHQQASQARRVAIDVERTDARQQGGNTVVQEVARVSTDFGNGLLSYRCTLSPAGHVIAFDASDM</sequence>
<reference evidence="3" key="1">
    <citation type="journal article" date="2019" name="Int. J. Syst. Evol. Microbiol.">
        <title>The Global Catalogue of Microorganisms (GCM) 10K type strain sequencing project: providing services to taxonomists for standard genome sequencing and annotation.</title>
        <authorList>
            <consortium name="The Broad Institute Genomics Platform"/>
            <consortium name="The Broad Institute Genome Sequencing Center for Infectious Disease"/>
            <person name="Wu L."/>
            <person name="Ma J."/>
        </authorList>
    </citation>
    <scope>NUCLEOTIDE SEQUENCE [LARGE SCALE GENOMIC DNA]</scope>
    <source>
        <strain evidence="3">KCTC 42964</strain>
    </source>
</reference>
<comment type="caution">
    <text evidence="2">The sequence shown here is derived from an EMBL/GenBank/DDBJ whole genome shotgun (WGS) entry which is preliminary data.</text>
</comment>
<dbReference type="EMBL" id="JBHRTR010000034">
    <property type="protein sequence ID" value="MFC3229593.1"/>
    <property type="molecule type" value="Genomic_DNA"/>
</dbReference>
<feature type="non-terminal residue" evidence="2">
    <location>
        <position position="1"/>
    </location>
</feature>
<evidence type="ECO:0000256" key="1">
    <source>
        <dbReference type="SAM" id="MobiDB-lite"/>
    </source>
</evidence>
<evidence type="ECO:0000313" key="2">
    <source>
        <dbReference type="EMBL" id="MFC3229593.1"/>
    </source>
</evidence>
<evidence type="ECO:0000313" key="3">
    <source>
        <dbReference type="Proteomes" id="UP001595528"/>
    </source>
</evidence>
<keyword evidence="3" id="KW-1185">Reference proteome</keyword>
<name>A0ABV7L4P7_9PROT</name>
<gene>
    <name evidence="2" type="ORF">ACFOGJ_20260</name>
</gene>
<dbReference type="RefSeq" id="WP_379903943.1">
    <property type="nucleotide sequence ID" value="NZ_JBHRTR010000034.1"/>
</dbReference>
<dbReference type="Proteomes" id="UP001595528">
    <property type="component" value="Unassembled WGS sequence"/>
</dbReference>
<organism evidence="2 3">
    <name type="scientific">Marinibaculum pumilum</name>
    <dbReference type="NCBI Taxonomy" id="1766165"/>
    <lineage>
        <taxon>Bacteria</taxon>
        <taxon>Pseudomonadati</taxon>
        <taxon>Pseudomonadota</taxon>
        <taxon>Alphaproteobacteria</taxon>
        <taxon>Rhodospirillales</taxon>
        <taxon>Rhodospirillaceae</taxon>
        <taxon>Marinibaculum</taxon>
    </lineage>
</organism>
<protein>
    <submittedName>
        <fullName evidence="2">Uncharacterized protein</fullName>
    </submittedName>
</protein>